<keyword evidence="9" id="KW-0811">Translocation</keyword>
<evidence type="ECO:0000313" key="14">
    <source>
        <dbReference type="Proteomes" id="UP001575105"/>
    </source>
</evidence>
<dbReference type="PANTHER" id="PTHR33909">
    <property type="entry name" value="SEC TRANSLOCON ACCESSORY COMPLEX SUBUNIT YAJC"/>
    <property type="match status" value="1"/>
</dbReference>
<evidence type="ECO:0000256" key="9">
    <source>
        <dbReference type="ARBA" id="ARBA00023010"/>
    </source>
</evidence>
<organism evidence="13 14">
    <name type="scientific">Natronomicrosphaera hydrolytica</name>
    <dbReference type="NCBI Taxonomy" id="3242702"/>
    <lineage>
        <taxon>Bacteria</taxon>
        <taxon>Pseudomonadati</taxon>
        <taxon>Planctomycetota</taxon>
        <taxon>Phycisphaerae</taxon>
        <taxon>Phycisphaerales</taxon>
        <taxon>Phycisphaeraceae</taxon>
        <taxon>Natronomicrosphaera</taxon>
    </lineage>
</organism>
<evidence type="ECO:0000256" key="11">
    <source>
        <dbReference type="SAM" id="MobiDB-lite"/>
    </source>
</evidence>
<evidence type="ECO:0000256" key="4">
    <source>
        <dbReference type="ARBA" id="ARBA00022448"/>
    </source>
</evidence>
<feature type="transmembrane region" description="Helical" evidence="12">
    <location>
        <begin position="59"/>
        <end position="77"/>
    </location>
</feature>
<protein>
    <recommendedName>
        <fullName evidence="3">Sec translocon accessory complex subunit YajC</fullName>
    </recommendedName>
</protein>
<keyword evidence="10 12" id="KW-0472">Membrane</keyword>
<dbReference type="Pfam" id="PF02699">
    <property type="entry name" value="YajC"/>
    <property type="match status" value="1"/>
</dbReference>
<comment type="similarity">
    <text evidence="2">Belongs to the YajC family.</text>
</comment>
<gene>
    <name evidence="13" type="primary">yajC</name>
    <name evidence="13" type="ORF">ACERK3_13960</name>
</gene>
<keyword evidence="8 12" id="KW-1133">Transmembrane helix</keyword>
<evidence type="ECO:0000256" key="8">
    <source>
        <dbReference type="ARBA" id="ARBA00022989"/>
    </source>
</evidence>
<sequence>MNYQLFVTLTLAQNDDPAPFTPEMQNQGAQTGEGQPGTAQDPNGGQPTGGTGGGSFDPMFFFLMIGLLVVMMIFFSSSQRREKKRRKTMLEALKKGDRIQSVGGIIGSVVDIREDEIVVKVDENTNTRLRFARNAVQNVLNKDE</sequence>
<keyword evidence="4" id="KW-0813">Transport</keyword>
<comment type="caution">
    <text evidence="13">The sequence shown here is derived from an EMBL/GenBank/DDBJ whole genome shotgun (WGS) entry which is preliminary data.</text>
</comment>
<reference evidence="13 14" key="1">
    <citation type="submission" date="2024-08" db="EMBL/GenBank/DDBJ databases">
        <title>Whole-genome sequencing of halo(alkali)philic microorganisms from hypersaline lakes.</title>
        <authorList>
            <person name="Sorokin D.Y."/>
            <person name="Merkel A.Y."/>
            <person name="Messina E."/>
            <person name="Yakimov M."/>
        </authorList>
    </citation>
    <scope>NUCLEOTIDE SEQUENCE [LARGE SCALE GENOMIC DNA]</scope>
    <source>
        <strain evidence="13 14">AB-hyl4</strain>
    </source>
</reference>
<name>A0ABV4U7A3_9BACT</name>
<dbReference type="EMBL" id="JBGUBD010000008">
    <property type="protein sequence ID" value="MFA9479391.1"/>
    <property type="molecule type" value="Genomic_DNA"/>
</dbReference>
<dbReference type="PANTHER" id="PTHR33909:SF1">
    <property type="entry name" value="SEC TRANSLOCON ACCESSORY COMPLEX SUBUNIT YAJC"/>
    <property type="match status" value="1"/>
</dbReference>
<feature type="region of interest" description="Disordered" evidence="11">
    <location>
        <begin position="14"/>
        <end position="52"/>
    </location>
</feature>
<evidence type="ECO:0000256" key="1">
    <source>
        <dbReference type="ARBA" id="ARBA00004162"/>
    </source>
</evidence>
<keyword evidence="6 12" id="KW-0812">Transmembrane</keyword>
<dbReference type="Proteomes" id="UP001575105">
    <property type="component" value="Unassembled WGS sequence"/>
</dbReference>
<evidence type="ECO:0000256" key="6">
    <source>
        <dbReference type="ARBA" id="ARBA00022692"/>
    </source>
</evidence>
<dbReference type="NCBIfam" id="TIGR00739">
    <property type="entry name" value="yajC"/>
    <property type="match status" value="1"/>
</dbReference>
<dbReference type="InterPro" id="IPR003849">
    <property type="entry name" value="Preprotein_translocase_YajC"/>
</dbReference>
<keyword evidence="5" id="KW-1003">Cell membrane</keyword>
<evidence type="ECO:0000256" key="12">
    <source>
        <dbReference type="SAM" id="Phobius"/>
    </source>
</evidence>
<dbReference type="SMART" id="SM01323">
    <property type="entry name" value="YajC"/>
    <property type="match status" value="1"/>
</dbReference>
<evidence type="ECO:0000256" key="3">
    <source>
        <dbReference type="ARBA" id="ARBA00014962"/>
    </source>
</evidence>
<evidence type="ECO:0000256" key="5">
    <source>
        <dbReference type="ARBA" id="ARBA00022475"/>
    </source>
</evidence>
<evidence type="ECO:0000256" key="7">
    <source>
        <dbReference type="ARBA" id="ARBA00022927"/>
    </source>
</evidence>
<keyword evidence="7" id="KW-0653">Protein transport</keyword>
<evidence type="ECO:0000256" key="10">
    <source>
        <dbReference type="ARBA" id="ARBA00023136"/>
    </source>
</evidence>
<evidence type="ECO:0000256" key="2">
    <source>
        <dbReference type="ARBA" id="ARBA00006742"/>
    </source>
</evidence>
<dbReference type="RefSeq" id="WP_425346311.1">
    <property type="nucleotide sequence ID" value="NZ_JBGUBD010000008.1"/>
</dbReference>
<proteinExistence type="inferred from homology"/>
<keyword evidence="14" id="KW-1185">Reference proteome</keyword>
<comment type="subcellular location">
    <subcellularLocation>
        <location evidence="1">Cell membrane</location>
        <topology evidence="1">Single-pass membrane protein</topology>
    </subcellularLocation>
</comment>
<feature type="compositionally biased region" description="Polar residues" evidence="11">
    <location>
        <begin position="23"/>
        <end position="43"/>
    </location>
</feature>
<evidence type="ECO:0000313" key="13">
    <source>
        <dbReference type="EMBL" id="MFA9479391.1"/>
    </source>
</evidence>
<accession>A0ABV4U7A3</accession>